<keyword evidence="3" id="KW-1185">Reference proteome</keyword>
<sequence length="677" mass="77064">MASLENSVVVTAGPTIIADLGMGSDRSSAFPPFAILSKIDKHPFPLTILLAASLIVKNTQSDRLLATTKSWRCCQLCGVSFNIGRIRRPDEPKEAAWNGSPRGAFETWVHGQYFINRMECGLNTGCCLAIRQYSERLKKTSRIGRVFWVGGSQNEEEDGYIEDDDGTYEYKSDEGEEPFEHDLNASDSGDGESGGNDSDTYVVPHIPQIRPEQPKSELFVPLEEGHLHEYTTNRSNRQPDTLSGCKVCKGFQFKYGNGTDDIPFEFEHIAGPGCVNRSGYNGFSISTEEMKGCNTVQCLVPKDSIWKPSPEDEDFERGSNFFLSGISDRVPSRDENDVAPIPARHNVVRLPADDCIFEPSLQHNTVMPFHPSCFEIYKRASRLYFGYVNINDLIAWRSVDCHYKNRNNAIPRAPAVTKNREQWWRHERGTEYLAANPVLIPGLNKILEAAVHKEPSFSTRKGAFPLPDFLPKHITRRHLKGARESNDPFLQLPREIIDAVVGNLGSRDIANLRLATPAFRQLGIYLFYGLIKKEMPWLWEAWSVETPSFWALTTAQQLREEENERDAEDKRKADFEAQLRFNRDIIKREMPEVFEQYCAAEPLYSGSYTGIDTKLEAALLASTCIELPKAQTNWYQLYCSITLYWPELKGLQNRARIWKDVEEIISRMKRYREEGKI</sequence>
<accession>A0A8H4RS97</accession>
<protein>
    <recommendedName>
        <fullName evidence="4">F-box domain-containing protein</fullName>
    </recommendedName>
</protein>
<organism evidence="2 3">
    <name type="scientific">Cudoniella acicularis</name>
    <dbReference type="NCBI Taxonomy" id="354080"/>
    <lineage>
        <taxon>Eukaryota</taxon>
        <taxon>Fungi</taxon>
        <taxon>Dikarya</taxon>
        <taxon>Ascomycota</taxon>
        <taxon>Pezizomycotina</taxon>
        <taxon>Leotiomycetes</taxon>
        <taxon>Helotiales</taxon>
        <taxon>Tricladiaceae</taxon>
        <taxon>Cudoniella</taxon>
    </lineage>
</organism>
<feature type="compositionally biased region" description="Acidic residues" evidence="1">
    <location>
        <begin position="156"/>
        <end position="167"/>
    </location>
</feature>
<feature type="region of interest" description="Disordered" evidence="1">
    <location>
        <begin position="156"/>
        <end position="201"/>
    </location>
</feature>
<evidence type="ECO:0000256" key="1">
    <source>
        <dbReference type="SAM" id="MobiDB-lite"/>
    </source>
</evidence>
<evidence type="ECO:0000313" key="3">
    <source>
        <dbReference type="Proteomes" id="UP000566819"/>
    </source>
</evidence>
<evidence type="ECO:0008006" key="4">
    <source>
        <dbReference type="Google" id="ProtNLM"/>
    </source>
</evidence>
<dbReference type="Proteomes" id="UP000566819">
    <property type="component" value="Unassembled WGS sequence"/>
</dbReference>
<dbReference type="AlphaFoldDB" id="A0A8H4RS97"/>
<comment type="caution">
    <text evidence="2">The sequence shown here is derived from an EMBL/GenBank/DDBJ whole genome shotgun (WGS) entry which is preliminary data.</text>
</comment>
<gene>
    <name evidence="2" type="ORF">G7Y89_g4055</name>
</gene>
<dbReference type="EMBL" id="JAAMPI010000212">
    <property type="protein sequence ID" value="KAF4634045.1"/>
    <property type="molecule type" value="Genomic_DNA"/>
</dbReference>
<dbReference type="OrthoDB" id="6612291at2759"/>
<reference evidence="2 3" key="1">
    <citation type="submission" date="2020-03" db="EMBL/GenBank/DDBJ databases">
        <title>Draft Genome Sequence of Cudoniella acicularis.</title>
        <authorList>
            <person name="Buettner E."/>
            <person name="Kellner H."/>
        </authorList>
    </citation>
    <scope>NUCLEOTIDE SEQUENCE [LARGE SCALE GENOMIC DNA]</scope>
    <source>
        <strain evidence="2 3">DSM 108380</strain>
    </source>
</reference>
<evidence type="ECO:0000313" key="2">
    <source>
        <dbReference type="EMBL" id="KAF4634045.1"/>
    </source>
</evidence>
<proteinExistence type="predicted"/>
<feature type="compositionally biased region" description="Basic and acidic residues" evidence="1">
    <location>
        <begin position="168"/>
        <end position="184"/>
    </location>
</feature>
<name>A0A8H4RS97_9HELO</name>